<name>K9W1K5_9CYAN</name>
<reference evidence="5 6" key="1">
    <citation type="submission" date="2012-06" db="EMBL/GenBank/DDBJ databases">
        <title>Finished chromosome of genome of Crinalium epipsammum PCC 9333.</title>
        <authorList>
            <consortium name="US DOE Joint Genome Institute"/>
            <person name="Gugger M."/>
            <person name="Coursin T."/>
            <person name="Rippka R."/>
            <person name="Tandeau De Marsac N."/>
            <person name="Huntemann M."/>
            <person name="Wei C.-L."/>
            <person name="Han J."/>
            <person name="Detter J.C."/>
            <person name="Han C."/>
            <person name="Tapia R."/>
            <person name="Davenport K."/>
            <person name="Daligault H."/>
            <person name="Erkkila T."/>
            <person name="Gu W."/>
            <person name="Munk A.C.C."/>
            <person name="Teshima H."/>
            <person name="Xu Y."/>
            <person name="Chain P."/>
            <person name="Chen A."/>
            <person name="Krypides N."/>
            <person name="Mavromatis K."/>
            <person name="Markowitz V."/>
            <person name="Szeto E."/>
            <person name="Ivanova N."/>
            <person name="Mikhailova N."/>
            <person name="Ovchinnikova G."/>
            <person name="Pagani I."/>
            <person name="Pati A."/>
            <person name="Goodwin L."/>
            <person name="Peters L."/>
            <person name="Pitluck S."/>
            <person name="Woyke T."/>
            <person name="Kerfeld C."/>
        </authorList>
    </citation>
    <scope>NUCLEOTIDE SEQUENCE [LARGE SCALE GENOMIC DNA]</scope>
    <source>
        <strain evidence="5 6">PCC 9333</strain>
    </source>
</reference>
<accession>K9W1K5</accession>
<protein>
    <submittedName>
        <fullName evidence="5">Glycosyl transferase group 1</fullName>
    </submittedName>
</protein>
<dbReference type="CDD" id="cd03801">
    <property type="entry name" value="GT4_PimA-like"/>
    <property type="match status" value="1"/>
</dbReference>
<feature type="domain" description="Glycosyl transferase family 1" evidence="3">
    <location>
        <begin position="191"/>
        <end position="346"/>
    </location>
</feature>
<evidence type="ECO:0000256" key="1">
    <source>
        <dbReference type="ARBA" id="ARBA00022676"/>
    </source>
</evidence>
<dbReference type="EMBL" id="CP003620">
    <property type="protein sequence ID" value="AFZ13617.1"/>
    <property type="molecule type" value="Genomic_DNA"/>
</dbReference>
<feature type="domain" description="Glycosyltransferase subfamily 4-like N-terminal" evidence="4">
    <location>
        <begin position="14"/>
        <end position="183"/>
    </location>
</feature>
<dbReference type="AlphaFoldDB" id="K9W1K5"/>
<dbReference type="InterPro" id="IPR028098">
    <property type="entry name" value="Glyco_trans_4-like_N"/>
</dbReference>
<dbReference type="HOGENOM" id="CLU_009583_2_5_3"/>
<dbReference type="KEGG" id="cep:Cri9333_2770"/>
<dbReference type="OrthoDB" id="516698at2"/>
<dbReference type="PANTHER" id="PTHR12526">
    <property type="entry name" value="GLYCOSYLTRANSFERASE"/>
    <property type="match status" value="1"/>
</dbReference>
<evidence type="ECO:0000256" key="2">
    <source>
        <dbReference type="ARBA" id="ARBA00022679"/>
    </source>
</evidence>
<dbReference type="GO" id="GO:0016757">
    <property type="term" value="F:glycosyltransferase activity"/>
    <property type="evidence" value="ECO:0007669"/>
    <property type="project" value="UniProtKB-KW"/>
</dbReference>
<dbReference type="Gene3D" id="3.40.50.2000">
    <property type="entry name" value="Glycogen Phosphorylase B"/>
    <property type="match status" value="2"/>
</dbReference>
<dbReference type="eggNOG" id="COG0438">
    <property type="taxonomic scope" value="Bacteria"/>
</dbReference>
<dbReference type="Pfam" id="PF13439">
    <property type="entry name" value="Glyco_transf_4"/>
    <property type="match status" value="1"/>
</dbReference>
<keyword evidence="1" id="KW-0328">Glycosyltransferase</keyword>
<evidence type="ECO:0000259" key="3">
    <source>
        <dbReference type="Pfam" id="PF00534"/>
    </source>
</evidence>
<dbReference type="Proteomes" id="UP000010472">
    <property type="component" value="Chromosome"/>
</dbReference>
<dbReference type="RefSeq" id="WP_015203727.1">
    <property type="nucleotide sequence ID" value="NC_019753.1"/>
</dbReference>
<evidence type="ECO:0000313" key="5">
    <source>
        <dbReference type="EMBL" id="AFZ13617.1"/>
    </source>
</evidence>
<evidence type="ECO:0000259" key="4">
    <source>
        <dbReference type="Pfam" id="PF13439"/>
    </source>
</evidence>
<dbReference type="PANTHER" id="PTHR12526:SF510">
    <property type="entry name" value="D-INOSITOL 3-PHOSPHATE GLYCOSYLTRANSFERASE"/>
    <property type="match status" value="1"/>
</dbReference>
<dbReference type="Pfam" id="PF00534">
    <property type="entry name" value="Glycos_transf_1"/>
    <property type="match status" value="1"/>
</dbReference>
<evidence type="ECO:0000313" key="6">
    <source>
        <dbReference type="Proteomes" id="UP000010472"/>
    </source>
</evidence>
<gene>
    <name evidence="5" type="ORF">Cri9333_2770</name>
</gene>
<keyword evidence="2 5" id="KW-0808">Transferase</keyword>
<keyword evidence="6" id="KW-1185">Reference proteome</keyword>
<dbReference type="SUPFAM" id="SSF53756">
    <property type="entry name" value="UDP-Glycosyltransferase/glycogen phosphorylase"/>
    <property type="match status" value="1"/>
</dbReference>
<dbReference type="STRING" id="1173022.Cri9333_2770"/>
<organism evidence="5 6">
    <name type="scientific">Crinalium epipsammum PCC 9333</name>
    <dbReference type="NCBI Taxonomy" id="1173022"/>
    <lineage>
        <taxon>Bacteria</taxon>
        <taxon>Bacillati</taxon>
        <taxon>Cyanobacteriota</taxon>
        <taxon>Cyanophyceae</taxon>
        <taxon>Gomontiellales</taxon>
        <taxon>Gomontiellaceae</taxon>
        <taxon>Crinalium</taxon>
    </lineage>
</organism>
<dbReference type="InterPro" id="IPR001296">
    <property type="entry name" value="Glyco_trans_1"/>
</dbReference>
<dbReference type="PATRIC" id="fig|1173022.3.peg.3006"/>
<proteinExistence type="predicted"/>
<sequence length="386" mass="43324">MKICIVTPAVIKGDGQGRANYEIVWEAIRRGYHLTLLARNVDPELEQNSQVNWVSIPVKGWSTALLQEMVFSWQSAQWLQQHRLDFDLIQVYGAVTSASGDINTVQFVHSAWLRSRVHISRIRRDYYGAYQWLYTALNSHWEKQAFRKAKVVVAVSERVKQELMDIGVPEHKLHVIYNGVDVREFSPGSADRRQIGLPENATIALFAGDIRTNRKNLDTVLHALVYEPELHLAVVGSIEGSPYPNLVAQLGLTDRVHFMGYRRDLPEIMRALDLFVFPSRYEPFGMVVSEAMAAGLPVITSGTTGAAEIVTPESGVVLSDSEDIQGLAEALTKLGSDRELRRQMGIVGRAIAEQHSWVSKANSYMNLFEEIVKDENQCSYPNLSAS</sequence>